<dbReference type="STRING" id="560555.BST30_12605"/>
<evidence type="ECO:0000313" key="3">
    <source>
        <dbReference type="Proteomes" id="UP000192760"/>
    </source>
</evidence>
<dbReference type="GO" id="GO:0004519">
    <property type="term" value="F:endonuclease activity"/>
    <property type="evidence" value="ECO:0007669"/>
    <property type="project" value="UniProtKB-KW"/>
</dbReference>
<sequence>HVTDWATCHTSNVDELTFACGPHHRLLRPGGWTTRKNAGGDTEWLPPPHLDRGRPRTNTFHHPEKLLRGEDDDEP</sequence>
<protein>
    <submittedName>
        <fullName evidence="2">HNH endonuclease</fullName>
    </submittedName>
</protein>
<keyword evidence="2" id="KW-0540">Nuclease</keyword>
<keyword evidence="2" id="KW-0255">Endonuclease</keyword>
<reference evidence="2 3" key="1">
    <citation type="submission" date="2017-02" db="EMBL/GenBank/DDBJ databases">
        <title>The new phylogeny of genus Mycobacterium.</title>
        <authorList>
            <person name="Tortoli E."/>
            <person name="Trovato A."/>
            <person name="Cirillo D.M."/>
        </authorList>
    </citation>
    <scope>NUCLEOTIDE SEQUENCE [LARGE SCALE GENOMIC DNA]</scope>
    <source>
        <strain evidence="2 3">DSM 45255</strain>
    </source>
</reference>
<evidence type="ECO:0000313" key="2">
    <source>
        <dbReference type="EMBL" id="ORB05812.1"/>
    </source>
</evidence>
<feature type="region of interest" description="Disordered" evidence="1">
    <location>
        <begin position="31"/>
        <end position="75"/>
    </location>
</feature>
<dbReference type="AlphaFoldDB" id="A0A1X0FVN3"/>
<name>A0A1X0FVN3_MYCNT</name>
<proteinExistence type="predicted"/>
<dbReference type="EMBL" id="MVHW01000012">
    <property type="protein sequence ID" value="ORB05812.1"/>
    <property type="molecule type" value="Genomic_DNA"/>
</dbReference>
<feature type="non-terminal residue" evidence="2">
    <location>
        <position position="1"/>
    </location>
</feature>
<gene>
    <name evidence="2" type="ORF">BST30_12605</name>
</gene>
<organism evidence="2 3">
    <name type="scientific">Mycobacterium mantenii</name>
    <dbReference type="NCBI Taxonomy" id="560555"/>
    <lineage>
        <taxon>Bacteria</taxon>
        <taxon>Bacillati</taxon>
        <taxon>Actinomycetota</taxon>
        <taxon>Actinomycetes</taxon>
        <taxon>Mycobacteriales</taxon>
        <taxon>Mycobacteriaceae</taxon>
        <taxon>Mycobacterium</taxon>
        <taxon>Mycobacterium avium complex (MAC)</taxon>
    </lineage>
</organism>
<evidence type="ECO:0000256" key="1">
    <source>
        <dbReference type="SAM" id="MobiDB-lite"/>
    </source>
</evidence>
<accession>A0A1X0FVN3</accession>
<comment type="caution">
    <text evidence="2">The sequence shown here is derived from an EMBL/GenBank/DDBJ whole genome shotgun (WGS) entry which is preliminary data.</text>
</comment>
<keyword evidence="2" id="KW-0378">Hydrolase</keyword>
<dbReference type="Proteomes" id="UP000192760">
    <property type="component" value="Unassembled WGS sequence"/>
</dbReference>